<keyword evidence="6" id="KW-0106">Calcium</keyword>
<evidence type="ECO:0000256" key="3">
    <source>
        <dbReference type="ARBA" id="ARBA00010618"/>
    </source>
</evidence>
<evidence type="ECO:0000256" key="7">
    <source>
        <dbReference type="ARBA" id="ARBA00022946"/>
    </source>
</evidence>
<dbReference type="GO" id="GO:1990246">
    <property type="term" value="C:uniplex complex"/>
    <property type="evidence" value="ECO:0007669"/>
    <property type="project" value="TreeGrafter"/>
</dbReference>
<evidence type="ECO:0000256" key="2">
    <source>
        <dbReference type="ARBA" id="ARBA00004569"/>
    </source>
</evidence>
<dbReference type="CDD" id="cd15900">
    <property type="entry name" value="EFh_MICU"/>
    <property type="match status" value="1"/>
</dbReference>
<dbReference type="PROSITE" id="PS50222">
    <property type="entry name" value="EF_HAND_2"/>
    <property type="match status" value="1"/>
</dbReference>
<dbReference type="Pfam" id="PF13833">
    <property type="entry name" value="EF-hand_8"/>
    <property type="match status" value="1"/>
</dbReference>
<evidence type="ECO:0000256" key="5">
    <source>
        <dbReference type="ARBA" id="ARBA00022792"/>
    </source>
</evidence>
<dbReference type="InterPro" id="IPR039800">
    <property type="entry name" value="MICU1/2/3"/>
</dbReference>
<organism evidence="15">
    <name type="scientific">Taenia asiatica</name>
    <name type="common">Asian tapeworm</name>
    <dbReference type="NCBI Taxonomy" id="60517"/>
    <lineage>
        <taxon>Eukaryota</taxon>
        <taxon>Metazoa</taxon>
        <taxon>Spiralia</taxon>
        <taxon>Lophotrochozoa</taxon>
        <taxon>Platyhelminthes</taxon>
        <taxon>Cestoda</taxon>
        <taxon>Eucestoda</taxon>
        <taxon>Cyclophyllidea</taxon>
        <taxon>Taeniidae</taxon>
        <taxon>Taenia</taxon>
    </lineage>
</organism>
<dbReference type="SUPFAM" id="SSF50104">
    <property type="entry name" value="Translation proteins SH3-like domain"/>
    <property type="match status" value="1"/>
</dbReference>
<keyword evidence="5" id="KW-0999">Mitochondrion inner membrane</keyword>
<keyword evidence="9" id="KW-0496">Mitochondrion</keyword>
<dbReference type="InterPro" id="IPR041988">
    <property type="entry name" value="Ribosomal_uL24_KOW"/>
</dbReference>
<name>A0A158R998_TAEAS</name>
<evidence type="ECO:0000313" key="15">
    <source>
        <dbReference type="WBParaSite" id="TASK_0000689401-mRNA-1"/>
    </source>
</evidence>
<dbReference type="GO" id="GO:0005758">
    <property type="term" value="C:mitochondrial intermembrane space"/>
    <property type="evidence" value="ECO:0007669"/>
    <property type="project" value="UniProtKB-SubCell"/>
</dbReference>
<dbReference type="Gene3D" id="2.30.30.30">
    <property type="match status" value="1"/>
</dbReference>
<evidence type="ECO:0000313" key="13">
    <source>
        <dbReference type="EMBL" id="VDK37506.1"/>
    </source>
</evidence>
<dbReference type="SMART" id="SM00054">
    <property type="entry name" value="EFh"/>
    <property type="match status" value="2"/>
</dbReference>
<keyword evidence="11" id="KW-0687">Ribonucleoprotein</keyword>
<dbReference type="InterPro" id="IPR008991">
    <property type="entry name" value="Translation_prot_SH3-like_sf"/>
</dbReference>
<dbReference type="InterPro" id="IPR014722">
    <property type="entry name" value="Rib_uL2_dom2"/>
</dbReference>
<dbReference type="GO" id="GO:0003723">
    <property type="term" value="F:RNA binding"/>
    <property type="evidence" value="ECO:0007669"/>
    <property type="project" value="InterPro"/>
</dbReference>
<dbReference type="InterPro" id="IPR018247">
    <property type="entry name" value="EF_Hand_1_Ca_BS"/>
</dbReference>
<dbReference type="GO" id="GO:0005509">
    <property type="term" value="F:calcium ion binding"/>
    <property type="evidence" value="ECO:0007669"/>
    <property type="project" value="InterPro"/>
</dbReference>
<dbReference type="CDD" id="cd06089">
    <property type="entry name" value="KOW_RPL26"/>
    <property type="match status" value="1"/>
</dbReference>
<evidence type="ECO:0000313" key="14">
    <source>
        <dbReference type="Proteomes" id="UP000282613"/>
    </source>
</evidence>
<evidence type="ECO:0000256" key="10">
    <source>
        <dbReference type="ARBA" id="ARBA00023136"/>
    </source>
</evidence>
<dbReference type="STRING" id="60517.A0A158R998"/>
<proteinExistence type="inferred from homology"/>
<dbReference type="PANTHER" id="PTHR12294:SF13">
    <property type="entry name" value="MITOCHONDRIAL CALCIUM UPTAKE 3, ISOFORM D"/>
    <property type="match status" value="1"/>
</dbReference>
<dbReference type="GO" id="GO:0036444">
    <property type="term" value="P:calcium import into the mitochondrion"/>
    <property type="evidence" value="ECO:0007669"/>
    <property type="project" value="UniProtKB-ARBA"/>
</dbReference>
<dbReference type="GO" id="GO:0051560">
    <property type="term" value="P:mitochondrial calcium ion homeostasis"/>
    <property type="evidence" value="ECO:0007669"/>
    <property type="project" value="TreeGrafter"/>
</dbReference>
<dbReference type="GO" id="GO:1990904">
    <property type="term" value="C:ribonucleoprotein complex"/>
    <property type="evidence" value="ECO:0007669"/>
    <property type="project" value="UniProtKB-KW"/>
</dbReference>
<evidence type="ECO:0000256" key="6">
    <source>
        <dbReference type="ARBA" id="ARBA00022837"/>
    </source>
</evidence>
<sequence length="666" mass="76603">MRLLFYNASVKILRRFRRVSTLNHPYRTVAGASLVSLAATSAHLFMPLGQKNEASDKLMNFLPDVELPGEVNGEAFMTPRDFIDCVTGARPPVSVKRHVIDTRMAEQLLARTPRVSSSCGALFHTLDRSGLISCSEYLFLLSILTHSSYDLHVLFRMFDRDFSESIEKPEFLQPALQCPTTIQRHFFNKDGLGRLVYKDFLKFILGLQTEILRAEFYHFSCGNDSISPLQLAQIVLRYAELPEKVKEKGLEHVAESIMFEEDSIDFDSFRSFFNLLFQYEDLYSALKMYMLSNRAISKEEFQRAARAVIGKRLNDVIVNTVFLLFDADGDGHLSAEEFIPVMRSYLARGTRGQVCQKLIVSKNAFFTSKDYIFVPSLLRKAAAIIHLIREGYYSTLQNPAFQFAYWPRYVARLLRFRPVFRGDLQGWSFEMDRSMPFELPDAKPHEFAEEKWLPVWRFSEQSPWNIANRLSAFPYRTDWCVVHPDGKRTRERLTGMSPEEQTIFKGDRVIVLKGISRGKIGIVSSVIKMRNLVYVEGLNPRYRSPEGTGPLISDENYLKINKEVALIDPSDKTPCEAVWRYDSQGKRVRVSKRSGHLLPLPTAARILDDLTDPVTAEVGEKDTPTEAVTRTTVDFVAPQRLETFEEELTRIYAPEDKRQRMPTFWY</sequence>
<dbReference type="GO" id="GO:0005840">
    <property type="term" value="C:ribosome"/>
    <property type="evidence" value="ECO:0007669"/>
    <property type="project" value="UniProtKB-KW"/>
</dbReference>
<dbReference type="Proteomes" id="UP000282613">
    <property type="component" value="Unassembled WGS sequence"/>
</dbReference>
<keyword evidence="10" id="KW-0472">Membrane</keyword>
<dbReference type="AlphaFoldDB" id="A0A158R998"/>
<dbReference type="EMBL" id="UYRS01018548">
    <property type="protein sequence ID" value="VDK37506.1"/>
    <property type="molecule type" value="Genomic_DNA"/>
</dbReference>
<comment type="subcellular location">
    <subcellularLocation>
        <location evidence="1">Mitochondrion inner membrane</location>
    </subcellularLocation>
    <subcellularLocation>
        <location evidence="2">Mitochondrion intermembrane space</location>
    </subcellularLocation>
</comment>
<keyword evidence="14" id="KW-1185">Reference proteome</keyword>
<dbReference type="WBParaSite" id="TASK_0000689401-mRNA-1">
    <property type="protein sequence ID" value="TASK_0000689401-mRNA-1"/>
    <property type="gene ID" value="TASK_0000689401"/>
</dbReference>
<evidence type="ECO:0000256" key="4">
    <source>
        <dbReference type="ARBA" id="ARBA00022737"/>
    </source>
</evidence>
<keyword evidence="4" id="KW-0677">Repeat</keyword>
<dbReference type="GO" id="GO:0003735">
    <property type="term" value="F:structural constituent of ribosome"/>
    <property type="evidence" value="ECO:0007669"/>
    <property type="project" value="InterPro"/>
</dbReference>
<evidence type="ECO:0000256" key="1">
    <source>
        <dbReference type="ARBA" id="ARBA00004273"/>
    </source>
</evidence>
<protein>
    <submittedName>
        <fullName evidence="15">EF-hand domain-containing protein</fullName>
    </submittedName>
</protein>
<dbReference type="PROSITE" id="PS00018">
    <property type="entry name" value="EF_HAND_1"/>
    <property type="match status" value="1"/>
</dbReference>
<dbReference type="SUPFAM" id="SSF47473">
    <property type="entry name" value="EF-hand"/>
    <property type="match status" value="2"/>
</dbReference>
<evidence type="ECO:0000256" key="11">
    <source>
        <dbReference type="ARBA" id="ARBA00023274"/>
    </source>
</evidence>
<dbReference type="InterPro" id="IPR057264">
    <property type="entry name" value="Ribosomal_uL24_C"/>
</dbReference>
<dbReference type="GO" id="GO:0006412">
    <property type="term" value="P:translation"/>
    <property type="evidence" value="ECO:0007669"/>
    <property type="project" value="InterPro"/>
</dbReference>
<dbReference type="PANTHER" id="PTHR12294">
    <property type="entry name" value="EF HAND DOMAIN FAMILY A1,A2-RELATED"/>
    <property type="match status" value="1"/>
</dbReference>
<keyword evidence="7" id="KW-0809">Transit peptide</keyword>
<dbReference type="InterPro" id="IPR005825">
    <property type="entry name" value="Ribosomal_uL24_CS"/>
</dbReference>
<dbReference type="OrthoDB" id="359154at2759"/>
<comment type="similarity">
    <text evidence="3">Belongs to the universal ribosomal protein uL24 family.</text>
</comment>
<accession>A0A158R998</accession>
<dbReference type="Gene3D" id="1.10.238.10">
    <property type="entry name" value="EF-hand"/>
    <property type="match status" value="2"/>
</dbReference>
<evidence type="ECO:0000256" key="9">
    <source>
        <dbReference type="ARBA" id="ARBA00023128"/>
    </source>
</evidence>
<reference evidence="15" key="1">
    <citation type="submission" date="2016-04" db="UniProtKB">
        <authorList>
            <consortium name="WormBaseParasite"/>
        </authorList>
    </citation>
    <scope>IDENTIFICATION</scope>
</reference>
<dbReference type="PROSITE" id="PS01108">
    <property type="entry name" value="RIBOSOMAL_L24"/>
    <property type="match status" value="1"/>
</dbReference>
<keyword evidence="8" id="KW-0689">Ribosomal protein</keyword>
<evidence type="ECO:0000259" key="12">
    <source>
        <dbReference type="PROSITE" id="PS50222"/>
    </source>
</evidence>
<dbReference type="InterPro" id="IPR011992">
    <property type="entry name" value="EF-hand-dom_pair"/>
</dbReference>
<gene>
    <name evidence="13" type="ORF">TASK_LOCUS6895</name>
</gene>
<evidence type="ECO:0000256" key="8">
    <source>
        <dbReference type="ARBA" id="ARBA00022980"/>
    </source>
</evidence>
<dbReference type="Pfam" id="PF17136">
    <property type="entry name" value="ribosomal_L24"/>
    <property type="match status" value="1"/>
</dbReference>
<reference evidence="13 14" key="2">
    <citation type="submission" date="2018-11" db="EMBL/GenBank/DDBJ databases">
        <authorList>
            <consortium name="Pathogen Informatics"/>
        </authorList>
    </citation>
    <scope>NUCLEOTIDE SEQUENCE [LARGE SCALE GENOMIC DNA]</scope>
</reference>
<dbReference type="InterPro" id="IPR002048">
    <property type="entry name" value="EF_hand_dom"/>
</dbReference>
<feature type="domain" description="EF-hand" evidence="12">
    <location>
        <begin position="313"/>
        <end position="348"/>
    </location>
</feature>